<name>A0A5N5X929_9EURO</name>
<keyword evidence="3" id="KW-1185">Reference proteome</keyword>
<dbReference type="AlphaFoldDB" id="A0A5N5X929"/>
<gene>
    <name evidence="2" type="ORF">BDV29DRAFT_155290</name>
</gene>
<evidence type="ECO:0000256" key="1">
    <source>
        <dbReference type="SAM" id="Phobius"/>
    </source>
</evidence>
<protein>
    <submittedName>
        <fullName evidence="2">Uncharacterized protein</fullName>
    </submittedName>
</protein>
<keyword evidence="1" id="KW-0812">Transmembrane</keyword>
<evidence type="ECO:0000313" key="2">
    <source>
        <dbReference type="EMBL" id="KAB8075770.1"/>
    </source>
</evidence>
<proteinExistence type="predicted"/>
<dbReference type="OrthoDB" id="7464126at2759"/>
<sequence length="156" mass="17877">MGLQFRAAGDVAVNADPVHAGLPWVGIRFLLQVDFSERSQIEALFRDLDRILPTLRRCQIYEALYHPRLHGSITDWNFALALIDLYVVILLSLAQVACIYERISLERAVAAFWTLGDIDQFEDRCQDLERRTEIEAENCNRKAESDKGRQLQAELS</sequence>
<keyword evidence="1" id="KW-1133">Transmembrane helix</keyword>
<feature type="transmembrane region" description="Helical" evidence="1">
    <location>
        <begin position="78"/>
        <end position="100"/>
    </location>
</feature>
<reference evidence="2 3" key="1">
    <citation type="submission" date="2019-04" db="EMBL/GenBank/DDBJ databases">
        <title>Friends and foes A comparative genomics study of 23 Aspergillus species from section Flavi.</title>
        <authorList>
            <consortium name="DOE Joint Genome Institute"/>
            <person name="Kjaerbolling I."/>
            <person name="Vesth T."/>
            <person name="Frisvad J.C."/>
            <person name="Nybo J.L."/>
            <person name="Theobald S."/>
            <person name="Kildgaard S."/>
            <person name="Isbrandt T."/>
            <person name="Kuo A."/>
            <person name="Sato A."/>
            <person name="Lyhne E.K."/>
            <person name="Kogle M.E."/>
            <person name="Wiebenga A."/>
            <person name="Kun R.S."/>
            <person name="Lubbers R.J."/>
            <person name="Makela M.R."/>
            <person name="Barry K."/>
            <person name="Chovatia M."/>
            <person name="Clum A."/>
            <person name="Daum C."/>
            <person name="Haridas S."/>
            <person name="He G."/>
            <person name="LaButti K."/>
            <person name="Lipzen A."/>
            <person name="Mondo S."/>
            <person name="Riley R."/>
            <person name="Salamov A."/>
            <person name="Simmons B.A."/>
            <person name="Magnuson J.K."/>
            <person name="Henrissat B."/>
            <person name="Mortensen U.H."/>
            <person name="Larsen T.O."/>
            <person name="Devries R.P."/>
            <person name="Grigoriev I.V."/>
            <person name="Machida M."/>
            <person name="Baker S.E."/>
            <person name="Andersen M.R."/>
        </authorList>
    </citation>
    <scope>NUCLEOTIDE SEQUENCE [LARGE SCALE GENOMIC DNA]</scope>
    <source>
        <strain evidence="2 3">CBS 151.66</strain>
    </source>
</reference>
<evidence type="ECO:0000313" key="3">
    <source>
        <dbReference type="Proteomes" id="UP000326565"/>
    </source>
</evidence>
<organism evidence="2 3">
    <name type="scientific">Aspergillus leporis</name>
    <dbReference type="NCBI Taxonomy" id="41062"/>
    <lineage>
        <taxon>Eukaryota</taxon>
        <taxon>Fungi</taxon>
        <taxon>Dikarya</taxon>
        <taxon>Ascomycota</taxon>
        <taxon>Pezizomycotina</taxon>
        <taxon>Eurotiomycetes</taxon>
        <taxon>Eurotiomycetidae</taxon>
        <taxon>Eurotiales</taxon>
        <taxon>Aspergillaceae</taxon>
        <taxon>Aspergillus</taxon>
        <taxon>Aspergillus subgen. Circumdati</taxon>
    </lineage>
</organism>
<dbReference type="EMBL" id="ML732189">
    <property type="protein sequence ID" value="KAB8075770.1"/>
    <property type="molecule type" value="Genomic_DNA"/>
</dbReference>
<keyword evidence="1" id="KW-0472">Membrane</keyword>
<accession>A0A5N5X929</accession>
<dbReference type="Proteomes" id="UP000326565">
    <property type="component" value="Unassembled WGS sequence"/>
</dbReference>